<protein>
    <submittedName>
        <fullName evidence="2">Nucleotidyltransferase domain protein</fullName>
    </submittedName>
</protein>
<name>A0A0F3QAG4_RICBE</name>
<dbReference type="InterPro" id="IPR041633">
    <property type="entry name" value="Polbeta"/>
</dbReference>
<dbReference type="Proteomes" id="UP000033661">
    <property type="component" value="Unassembled WGS sequence"/>
</dbReference>
<evidence type="ECO:0000313" key="2">
    <source>
        <dbReference type="EMBL" id="KJV89161.1"/>
    </source>
</evidence>
<dbReference type="EMBL" id="LAOI01000001">
    <property type="protein sequence ID" value="KJV89161.1"/>
    <property type="molecule type" value="Genomic_DNA"/>
</dbReference>
<proteinExistence type="predicted"/>
<sequence>MNKDIQSYIFIKKLKSLPFIEEIWLFGSRARGDNNKRSDIDLAIICPNITDQEWLKVVDIINDADTLLKIDCVRFDNTKISRELYENIIRNKKILYVKNKY</sequence>
<keyword evidence="3" id="KW-1185">Reference proteome</keyword>
<reference evidence="2 3" key="1">
    <citation type="submission" date="2015-02" db="EMBL/GenBank/DDBJ databases">
        <title>Genome Sequencing of Rickettsiales.</title>
        <authorList>
            <person name="Daugherty S.C."/>
            <person name="Su Q."/>
            <person name="Abolude K."/>
            <person name="Beier-Sexton M."/>
            <person name="Carlyon J.A."/>
            <person name="Carter R."/>
            <person name="Day N.P."/>
            <person name="Dumler S.J."/>
            <person name="Dyachenko V."/>
            <person name="Godinez A."/>
            <person name="Kurtti T.J."/>
            <person name="Lichay M."/>
            <person name="Mullins K.E."/>
            <person name="Ott S."/>
            <person name="Pappas-Brown V."/>
            <person name="Paris D.H."/>
            <person name="Patel P."/>
            <person name="Richards A.L."/>
            <person name="Sadzewicz L."/>
            <person name="Sears K."/>
            <person name="Seidman D."/>
            <person name="Sengamalay N."/>
            <person name="Stenos J."/>
            <person name="Tallon L.J."/>
            <person name="Vincent G."/>
            <person name="Fraser C.M."/>
            <person name="Munderloh U."/>
            <person name="Dunning-Hotopp J.C."/>
        </authorList>
    </citation>
    <scope>NUCLEOTIDE SEQUENCE [LARGE SCALE GENOMIC DNA]</scope>
    <source>
        <strain evidence="2 3">RML An4</strain>
    </source>
</reference>
<evidence type="ECO:0000313" key="3">
    <source>
        <dbReference type="Proteomes" id="UP000033661"/>
    </source>
</evidence>
<dbReference type="RefSeq" id="WP_011477834.1">
    <property type="nucleotide sequence ID" value="NZ_LAOI01000001.1"/>
</dbReference>
<comment type="caution">
    <text evidence="2">The sequence shown here is derived from an EMBL/GenBank/DDBJ whole genome shotgun (WGS) entry which is preliminary data.</text>
</comment>
<organism evidence="2 3">
    <name type="scientific">Rickettsia bellii str. RML An4</name>
    <dbReference type="NCBI Taxonomy" id="1359193"/>
    <lineage>
        <taxon>Bacteria</taxon>
        <taxon>Pseudomonadati</taxon>
        <taxon>Pseudomonadota</taxon>
        <taxon>Alphaproteobacteria</taxon>
        <taxon>Rickettsiales</taxon>
        <taxon>Rickettsiaceae</taxon>
        <taxon>Rickettsieae</taxon>
        <taxon>Rickettsia</taxon>
        <taxon>belli group</taxon>
    </lineage>
</organism>
<gene>
    <name evidence="2" type="ORF">RBEAN4_0129</name>
</gene>
<dbReference type="GO" id="GO:0016740">
    <property type="term" value="F:transferase activity"/>
    <property type="evidence" value="ECO:0007669"/>
    <property type="project" value="UniProtKB-KW"/>
</dbReference>
<dbReference type="SUPFAM" id="SSF81301">
    <property type="entry name" value="Nucleotidyltransferase"/>
    <property type="match status" value="1"/>
</dbReference>
<dbReference type="InterPro" id="IPR052548">
    <property type="entry name" value="Type_VII_TA_antitoxin"/>
</dbReference>
<feature type="domain" description="Polymerase beta nucleotidyltransferase" evidence="1">
    <location>
        <begin position="12"/>
        <end position="100"/>
    </location>
</feature>
<dbReference type="Pfam" id="PF18765">
    <property type="entry name" value="Polbeta"/>
    <property type="match status" value="1"/>
</dbReference>
<keyword evidence="2" id="KW-0808">Transferase</keyword>
<evidence type="ECO:0000259" key="1">
    <source>
        <dbReference type="Pfam" id="PF18765"/>
    </source>
</evidence>
<dbReference type="InterPro" id="IPR043519">
    <property type="entry name" value="NT_sf"/>
</dbReference>
<dbReference type="AlphaFoldDB" id="A0A0F3QAG4"/>
<accession>A0A0F3QAG4</accession>
<dbReference type="PATRIC" id="fig|1359193.3.peg.123"/>
<dbReference type="PANTHER" id="PTHR33933:SF1">
    <property type="entry name" value="PROTEIN ADENYLYLTRANSFERASE MNTA-RELATED"/>
    <property type="match status" value="1"/>
</dbReference>
<dbReference type="Gene3D" id="3.30.460.10">
    <property type="entry name" value="Beta Polymerase, domain 2"/>
    <property type="match status" value="1"/>
</dbReference>
<dbReference type="PANTHER" id="PTHR33933">
    <property type="entry name" value="NUCLEOTIDYLTRANSFERASE"/>
    <property type="match status" value="1"/>
</dbReference>
<dbReference type="CDD" id="cd05403">
    <property type="entry name" value="NT_KNTase_like"/>
    <property type="match status" value="1"/>
</dbReference>